<feature type="compositionally biased region" description="Polar residues" evidence="1">
    <location>
        <begin position="219"/>
        <end position="230"/>
    </location>
</feature>
<comment type="caution">
    <text evidence="3">The sequence shown here is derived from an EMBL/GenBank/DDBJ whole genome shotgun (WGS) entry which is preliminary data.</text>
</comment>
<proteinExistence type="predicted"/>
<keyword evidence="4" id="KW-1185">Reference proteome</keyword>
<dbReference type="Pfam" id="PF13391">
    <property type="entry name" value="HNH_2"/>
    <property type="match status" value="1"/>
</dbReference>
<dbReference type="InterPro" id="IPR003615">
    <property type="entry name" value="HNH_nuc"/>
</dbReference>
<feature type="region of interest" description="Disordered" evidence="1">
    <location>
        <begin position="189"/>
        <end position="269"/>
    </location>
</feature>
<name>A0A5J5ESI7_9PEZI</name>
<feature type="compositionally biased region" description="Basic and acidic residues" evidence="1">
    <location>
        <begin position="195"/>
        <end position="208"/>
    </location>
</feature>
<accession>A0A5J5ESI7</accession>
<sequence>MVCAPITAAAHIVPVGRPDIWSYGTFLHAICQERTLFRAADSHILAAQNAVENGIMLRQELHSMLYRFFWGVHARSMRLVVFVAVQELIPFHGMVLRPRQRIGWPLKAVWNWQWQQCVVRWLRGQGELSEFKYYDSDAYHAVVVSDEADMDHKVEELYDWEGENRGRSRLRRSILCKFRNNEDTAGAQHKVAFPRVEDTIMPQEKDSQRGIGDTGRAIITQTRAHSASPSRRTEETGIHRQVRENTNTAHGPTSRTRSRSNSAPPTAKKARLVGDTILLQRSSVLHSEKVKMLV</sequence>
<organism evidence="3 4">
    <name type="scientific">Sphaerosporella brunnea</name>
    <dbReference type="NCBI Taxonomy" id="1250544"/>
    <lineage>
        <taxon>Eukaryota</taxon>
        <taxon>Fungi</taxon>
        <taxon>Dikarya</taxon>
        <taxon>Ascomycota</taxon>
        <taxon>Pezizomycotina</taxon>
        <taxon>Pezizomycetes</taxon>
        <taxon>Pezizales</taxon>
        <taxon>Pyronemataceae</taxon>
        <taxon>Sphaerosporella</taxon>
    </lineage>
</organism>
<evidence type="ECO:0000256" key="1">
    <source>
        <dbReference type="SAM" id="MobiDB-lite"/>
    </source>
</evidence>
<dbReference type="InParanoid" id="A0A5J5ESI7"/>
<dbReference type="AlphaFoldDB" id="A0A5J5ESI7"/>
<dbReference type="OrthoDB" id="2142759at2759"/>
<dbReference type="Proteomes" id="UP000326924">
    <property type="component" value="Unassembled WGS sequence"/>
</dbReference>
<protein>
    <recommendedName>
        <fullName evidence="2">HNH nuclease domain-containing protein</fullName>
    </recommendedName>
</protein>
<feature type="compositionally biased region" description="Polar residues" evidence="1">
    <location>
        <begin position="244"/>
        <end position="264"/>
    </location>
</feature>
<evidence type="ECO:0000313" key="3">
    <source>
        <dbReference type="EMBL" id="KAA8902647.1"/>
    </source>
</evidence>
<feature type="compositionally biased region" description="Basic and acidic residues" evidence="1">
    <location>
        <begin position="231"/>
        <end position="243"/>
    </location>
</feature>
<gene>
    <name evidence="3" type="ORF">FN846DRAFT_908455</name>
</gene>
<evidence type="ECO:0000259" key="2">
    <source>
        <dbReference type="Pfam" id="PF13391"/>
    </source>
</evidence>
<reference evidence="3 4" key="1">
    <citation type="submission" date="2019-09" db="EMBL/GenBank/DDBJ databases">
        <title>Draft genome of the ectomycorrhizal ascomycete Sphaerosporella brunnea.</title>
        <authorList>
            <consortium name="DOE Joint Genome Institute"/>
            <person name="Benucci G.M."/>
            <person name="Marozzi G."/>
            <person name="Antonielli L."/>
            <person name="Sanchez S."/>
            <person name="Marco P."/>
            <person name="Wang X."/>
            <person name="Falini L.B."/>
            <person name="Barry K."/>
            <person name="Haridas S."/>
            <person name="Lipzen A."/>
            <person name="Labutti K."/>
            <person name="Grigoriev I.V."/>
            <person name="Murat C."/>
            <person name="Martin F."/>
            <person name="Albertini E."/>
            <person name="Donnini D."/>
            <person name="Bonito G."/>
        </authorList>
    </citation>
    <scope>NUCLEOTIDE SEQUENCE [LARGE SCALE GENOMIC DNA]</scope>
    <source>
        <strain evidence="3 4">Sb_GMNB300</strain>
    </source>
</reference>
<evidence type="ECO:0000313" key="4">
    <source>
        <dbReference type="Proteomes" id="UP000326924"/>
    </source>
</evidence>
<dbReference type="EMBL" id="VXIS01000129">
    <property type="protein sequence ID" value="KAA8902647.1"/>
    <property type="molecule type" value="Genomic_DNA"/>
</dbReference>
<feature type="domain" description="HNH nuclease" evidence="2">
    <location>
        <begin position="5"/>
        <end position="72"/>
    </location>
</feature>